<accession>A0A6J4P6L0</accession>
<evidence type="ECO:0000313" key="2">
    <source>
        <dbReference type="EMBL" id="CAA9404837.1"/>
    </source>
</evidence>
<gene>
    <name evidence="2" type="ORF">AVDCRST_MAG55-941</name>
</gene>
<reference evidence="2" key="1">
    <citation type="submission" date="2020-02" db="EMBL/GenBank/DDBJ databases">
        <authorList>
            <person name="Meier V. D."/>
        </authorList>
    </citation>
    <scope>NUCLEOTIDE SEQUENCE</scope>
    <source>
        <strain evidence="2">AVDCRST_MAG55</strain>
    </source>
</reference>
<evidence type="ECO:0000256" key="1">
    <source>
        <dbReference type="SAM" id="MobiDB-lite"/>
    </source>
</evidence>
<dbReference type="EMBL" id="CADCUZ010000036">
    <property type="protein sequence ID" value="CAA9404837.1"/>
    <property type="molecule type" value="Genomic_DNA"/>
</dbReference>
<name>A0A6J4P6L0_9ACTN</name>
<sequence>MAGQEPLSGDEVAKAQGFESPLHERAPRPGVAIAGDQTQNG</sequence>
<organism evidence="2">
    <name type="scientific">uncultured Rubrobacteraceae bacterium</name>
    <dbReference type="NCBI Taxonomy" id="349277"/>
    <lineage>
        <taxon>Bacteria</taxon>
        <taxon>Bacillati</taxon>
        <taxon>Actinomycetota</taxon>
        <taxon>Rubrobacteria</taxon>
        <taxon>Rubrobacterales</taxon>
        <taxon>Rubrobacteraceae</taxon>
        <taxon>environmental samples</taxon>
    </lineage>
</organism>
<feature type="region of interest" description="Disordered" evidence="1">
    <location>
        <begin position="1"/>
        <end position="41"/>
    </location>
</feature>
<protein>
    <submittedName>
        <fullName evidence="2">Uncharacterized protein</fullName>
    </submittedName>
</protein>
<dbReference type="AlphaFoldDB" id="A0A6J4P6L0"/>
<proteinExistence type="predicted"/>